<evidence type="ECO:0000259" key="2">
    <source>
        <dbReference type="PROSITE" id="PS50966"/>
    </source>
</evidence>
<reference evidence="4" key="1">
    <citation type="journal article" date="2019" name="Int. J. Syst. Evol. Microbiol.">
        <title>The Global Catalogue of Microorganisms (GCM) 10K type strain sequencing project: providing services to taxonomists for standard genome sequencing and annotation.</title>
        <authorList>
            <consortium name="The Broad Institute Genomics Platform"/>
            <consortium name="The Broad Institute Genome Sequencing Center for Infectious Disease"/>
            <person name="Wu L."/>
            <person name="Ma J."/>
        </authorList>
    </citation>
    <scope>NUCLEOTIDE SEQUENCE [LARGE SCALE GENOMIC DNA]</scope>
    <source>
        <strain evidence="4">JCM 9377</strain>
    </source>
</reference>
<name>A0ABP6PW98_9ACTN</name>
<accession>A0ABP6PW98</accession>
<keyword evidence="1" id="KW-0862">Zinc</keyword>
<evidence type="ECO:0000256" key="1">
    <source>
        <dbReference type="PROSITE-ProRule" id="PRU00325"/>
    </source>
</evidence>
<feature type="domain" description="SWIM-type" evidence="2">
    <location>
        <begin position="50"/>
        <end position="84"/>
    </location>
</feature>
<dbReference type="PROSITE" id="PS50966">
    <property type="entry name" value="ZF_SWIM"/>
    <property type="match status" value="1"/>
</dbReference>
<dbReference type="EMBL" id="BAAAUV010000001">
    <property type="protein sequence ID" value="GAA3193584.1"/>
    <property type="molecule type" value="Genomic_DNA"/>
</dbReference>
<evidence type="ECO:0000313" key="4">
    <source>
        <dbReference type="Proteomes" id="UP001501237"/>
    </source>
</evidence>
<gene>
    <name evidence="3" type="ORF">GCM10010468_02940</name>
</gene>
<comment type="caution">
    <text evidence="3">The sequence shown here is derived from an EMBL/GenBank/DDBJ whole genome shotgun (WGS) entry which is preliminary data.</text>
</comment>
<evidence type="ECO:0000313" key="3">
    <source>
        <dbReference type="EMBL" id="GAA3193584.1"/>
    </source>
</evidence>
<protein>
    <recommendedName>
        <fullName evidence="2">SWIM-type domain-containing protein</fullName>
    </recommendedName>
</protein>
<dbReference type="InterPro" id="IPR007527">
    <property type="entry name" value="Znf_SWIM"/>
</dbReference>
<proteinExistence type="predicted"/>
<dbReference type="Proteomes" id="UP001501237">
    <property type="component" value="Unassembled WGS sequence"/>
</dbReference>
<keyword evidence="1" id="KW-0863">Zinc-finger</keyword>
<sequence length="603" mass="61454">MTALHDLDEDTLAALANRGLVKRAARELAAGGVPELTAGDPVVAVFADGTTASVGSGSGLDGGSCTCAATGICRHLIGLVLAYQREVPRTEAAPAGWTPADVDDEALERAFGVRAVKAARTRLNRGLTVVFGTGEVPSVELPACSVRFPVPGDPALAVTDAAPSHRAESVILAVWAFRAGGEGTVRVGGATAAAAPDLTGLTALLDEVLREGAVHAGPLMAGRIARLGSGLAGLHWIAGGLAELGDQLAGYGERSARYEPRRLADTVSELYARARAGALGADEPGETPLRKVRLIGLGCRITALGGRRTASVCFAHGDTTLVLRRDWDEEVTGHALGARRFGGSTLAALAGANVVSEAASRSASRVLSLGAGRIARTSVTPVGNSWRDLPIVADYAGHAALLAGLPPRPIRPRVEAESVRVMAVAEVRDLGYDPGAQRLTATLLDEAGTPAQLVADHAAHTPAALGALAAALEQGPELLTAAVRRTRGTLLVGPLAVLTPGGVVVPDLAPGDDRTALPLAAPLPPDPLADVLDEALAALSDAAHRGLRHLTTHHLSRLAGAARDLAGSGLATTAALVSAAAADPRPATWFPAHLHAQTAADLR</sequence>
<organism evidence="3 4">
    <name type="scientific">Actinocorallia longicatena</name>
    <dbReference type="NCBI Taxonomy" id="111803"/>
    <lineage>
        <taxon>Bacteria</taxon>
        <taxon>Bacillati</taxon>
        <taxon>Actinomycetota</taxon>
        <taxon>Actinomycetes</taxon>
        <taxon>Streptosporangiales</taxon>
        <taxon>Thermomonosporaceae</taxon>
        <taxon>Actinocorallia</taxon>
    </lineage>
</organism>
<keyword evidence="1" id="KW-0479">Metal-binding</keyword>
<keyword evidence="4" id="KW-1185">Reference proteome</keyword>
<dbReference type="RefSeq" id="WP_344821292.1">
    <property type="nucleotide sequence ID" value="NZ_BAAAUV010000001.1"/>
</dbReference>